<dbReference type="Pfam" id="PF03090">
    <property type="entry name" value="Replicase"/>
    <property type="match status" value="1"/>
</dbReference>
<name>A0ABY1MWT9_9PROT</name>
<dbReference type="EMBL" id="LT841306">
    <property type="protein sequence ID" value="SMH67806.1"/>
    <property type="molecule type" value="Genomic_DNA"/>
</dbReference>
<protein>
    <submittedName>
        <fullName evidence="1">Replicase RepA</fullName>
    </submittedName>
</protein>
<geneLocation type="plasmid" evidence="2">
    <name>aferrip</name>
</geneLocation>
<keyword evidence="1" id="KW-0614">Plasmid</keyword>
<evidence type="ECO:0000313" key="2">
    <source>
        <dbReference type="Proteomes" id="UP000193925"/>
    </source>
</evidence>
<dbReference type="InterPro" id="IPR004322">
    <property type="entry name" value="Plasmid_replicase_bac"/>
</dbReference>
<organism evidence="1 2">
    <name type="scientific">Acidithiobacillus ferrivorans</name>
    <dbReference type="NCBI Taxonomy" id="160808"/>
    <lineage>
        <taxon>Bacteria</taxon>
        <taxon>Pseudomonadati</taxon>
        <taxon>Pseudomonadota</taxon>
        <taxon>Acidithiobacillia</taxon>
        <taxon>Acidithiobacillales</taxon>
        <taxon>Acidithiobacillaceae</taxon>
        <taxon>Acidithiobacillus</taxon>
    </lineage>
</organism>
<keyword evidence="2" id="KW-1185">Reference proteome</keyword>
<gene>
    <name evidence="1" type="ORF">AFERRI_P0010</name>
</gene>
<dbReference type="Proteomes" id="UP000193925">
    <property type="component" value="Plasmid AFERRIp"/>
</dbReference>
<evidence type="ECO:0000313" key="1">
    <source>
        <dbReference type="EMBL" id="SMH67806.1"/>
    </source>
</evidence>
<sequence length="268" mass="29933">MRGWNVASNALSSFIKHIPDRPYCTDDLGSGLQIRPKATALQRVYLQPNGPGMVWAMVYDVDRHVVDPERLAPVWEDARLPEPNFATINRANGRGHLVYMLDAGVCKTSAARLKPLRYAAAVQNAMCTALGADPGYAGLVTKNPTHDRWQTWEIHGQGFTLGELAEYLDLNAANAKAYRVTDGEAHGLGRNWGSTPEPAEFLDGIIISLLLSDCVGMDYVYIELWSTNFPYFDRFTENLSHDAEQLLGRKTHKSGYTKHRRPESPNFL</sequence>
<proteinExistence type="predicted"/>
<accession>A0ABY1MWT9</accession>
<reference evidence="1 2" key="1">
    <citation type="submission" date="2017-03" db="EMBL/GenBank/DDBJ databases">
        <authorList>
            <person name="Regsiter A."/>
            <person name="William W."/>
        </authorList>
    </citation>
    <scope>NUCLEOTIDE SEQUENCE [LARGE SCALE GENOMIC DNA]</scope>
    <source>
        <strain evidence="1">PRJEB5721</strain>
        <plasmid evidence="2">aferrip</plasmid>
    </source>
</reference>